<evidence type="ECO:0000256" key="1">
    <source>
        <dbReference type="ARBA" id="ARBA00023015"/>
    </source>
</evidence>
<keyword evidence="1" id="KW-0805">Transcription regulation</keyword>
<accession>Z9JQA4</accession>
<dbReference type="PIRSF" id="PIRSF016838">
    <property type="entry name" value="PafC"/>
    <property type="match status" value="1"/>
</dbReference>
<evidence type="ECO:0000256" key="2">
    <source>
        <dbReference type="ARBA" id="ARBA00023163"/>
    </source>
</evidence>
<dbReference type="InterPro" id="IPR051534">
    <property type="entry name" value="CBASS_pafABC_assoc_protein"/>
</dbReference>
<dbReference type="PANTHER" id="PTHR34580:SF1">
    <property type="entry name" value="PROTEIN PAFC"/>
    <property type="match status" value="1"/>
</dbReference>
<dbReference type="Gene3D" id="1.10.10.10">
    <property type="entry name" value="Winged helix-like DNA-binding domain superfamily/Winged helix DNA-binding domain"/>
    <property type="match status" value="1"/>
</dbReference>
<dbReference type="PANTHER" id="PTHR34580">
    <property type="match status" value="1"/>
</dbReference>
<dbReference type="PATRIC" id="fig|396014.3.peg.3302"/>
<dbReference type="eggNOG" id="COG2378">
    <property type="taxonomic scope" value="Bacteria"/>
</dbReference>
<protein>
    <submittedName>
        <fullName evidence="4">Transcriptional regulator</fullName>
    </submittedName>
</protein>
<proteinExistence type="predicted"/>
<dbReference type="InterPro" id="IPR013196">
    <property type="entry name" value="HTH_11"/>
</dbReference>
<dbReference type="InterPro" id="IPR036390">
    <property type="entry name" value="WH_DNA-bd_sf"/>
</dbReference>
<dbReference type="Pfam" id="PF13280">
    <property type="entry name" value="WYL"/>
    <property type="match status" value="1"/>
</dbReference>
<dbReference type="SUPFAM" id="SSF46785">
    <property type="entry name" value="Winged helix' DNA-binding domain"/>
    <property type="match status" value="1"/>
</dbReference>
<dbReference type="InterPro" id="IPR001034">
    <property type="entry name" value="DeoR_HTH"/>
</dbReference>
<name>Z9JQA4_9MICO</name>
<dbReference type="Pfam" id="PF25583">
    <property type="entry name" value="WCX"/>
    <property type="match status" value="1"/>
</dbReference>
<dbReference type="InterPro" id="IPR057727">
    <property type="entry name" value="WCX_dom"/>
</dbReference>
<comment type="caution">
    <text evidence="4">The sequence shown here is derived from an EMBL/GenBank/DDBJ whole genome shotgun (WGS) entry which is preliminary data.</text>
</comment>
<dbReference type="InterPro" id="IPR026881">
    <property type="entry name" value="WYL_dom"/>
</dbReference>
<dbReference type="EMBL" id="JDYK01000022">
    <property type="protein sequence ID" value="EWS79937.1"/>
    <property type="molecule type" value="Genomic_DNA"/>
</dbReference>
<dbReference type="HOGENOM" id="CLU_041141_5_0_11"/>
<evidence type="ECO:0000313" key="5">
    <source>
        <dbReference type="Proteomes" id="UP000023067"/>
    </source>
</evidence>
<dbReference type="RefSeq" id="WP_038374165.1">
    <property type="nucleotide sequence ID" value="NZ_BAAAOW010000002.1"/>
</dbReference>
<dbReference type="GO" id="GO:0003700">
    <property type="term" value="F:DNA-binding transcription factor activity"/>
    <property type="evidence" value="ECO:0007669"/>
    <property type="project" value="InterPro"/>
</dbReference>
<dbReference type="InterPro" id="IPR036388">
    <property type="entry name" value="WH-like_DNA-bd_sf"/>
</dbReference>
<evidence type="ECO:0000313" key="4">
    <source>
        <dbReference type="EMBL" id="EWS79937.1"/>
    </source>
</evidence>
<dbReference type="AlphaFoldDB" id="Z9JQA4"/>
<sequence length="321" mass="35677">MRSSRLLSMILLLQTRGRMTAAEFAERLEVSRRTVLRDVEALSAMGVPVYTERGHGGGIVLLPGSRLDLSRLEPREIEALELAGLDAAQRERLGLGEVHETAARKLATRAVHQPASLSELVIIENSPWLAPPQEGVEPADLVLDLRARTRWEIDYRRSGQERPARLVVDPYGLVSKAGRWYLVADAPGPTRGEPRLFALERLSGHRPLAEAVRHRPGATLASTWQQLRTTDAPEVLVTTRLRSTWRDFARRVLGSRIAAIGEEEDGWCAMTVRFADVRGVRQLLQFAEHIEVLGPPRARALIREAAEDLAARHAPRPLTPG</sequence>
<feature type="domain" description="HTH deoR-type" evidence="3">
    <location>
        <begin position="2"/>
        <end position="60"/>
    </location>
</feature>
<dbReference type="STRING" id="396014.BF93_09015"/>
<dbReference type="Pfam" id="PF08279">
    <property type="entry name" value="HTH_11"/>
    <property type="match status" value="1"/>
</dbReference>
<dbReference type="PROSITE" id="PS51000">
    <property type="entry name" value="HTH_DEOR_2"/>
    <property type="match status" value="1"/>
</dbReference>
<organism evidence="4 5">
    <name type="scientific">Brachybacterium phenoliresistens</name>
    <dbReference type="NCBI Taxonomy" id="396014"/>
    <lineage>
        <taxon>Bacteria</taxon>
        <taxon>Bacillati</taxon>
        <taxon>Actinomycetota</taxon>
        <taxon>Actinomycetes</taxon>
        <taxon>Micrococcales</taxon>
        <taxon>Dermabacteraceae</taxon>
        <taxon>Brachybacterium</taxon>
    </lineage>
</organism>
<dbReference type="Proteomes" id="UP000023067">
    <property type="component" value="Unassembled WGS sequence"/>
</dbReference>
<keyword evidence="2" id="KW-0804">Transcription</keyword>
<evidence type="ECO:0000259" key="3">
    <source>
        <dbReference type="PROSITE" id="PS51000"/>
    </source>
</evidence>
<keyword evidence="5" id="KW-1185">Reference proteome</keyword>
<reference evidence="4 5" key="1">
    <citation type="submission" date="2014-02" db="EMBL/GenBank/DDBJ databases">
        <title>Genome sequence of Brachybacterium phenoliresistens strain W13A50.</title>
        <authorList>
            <person name="Wang X."/>
        </authorList>
    </citation>
    <scope>NUCLEOTIDE SEQUENCE [LARGE SCALE GENOMIC DNA]</scope>
    <source>
        <strain evidence="4 5">W13A50</strain>
    </source>
</reference>
<dbReference type="InterPro" id="IPR028349">
    <property type="entry name" value="PafC-like"/>
</dbReference>
<gene>
    <name evidence="4" type="ORF">BF93_09015</name>
</gene>
<dbReference type="PROSITE" id="PS52050">
    <property type="entry name" value="WYL"/>
    <property type="match status" value="1"/>
</dbReference>